<feature type="domain" description="HTH lacI-type" evidence="4">
    <location>
        <begin position="9"/>
        <end position="61"/>
    </location>
</feature>
<keyword evidence="3" id="KW-0804">Transcription</keyword>
<evidence type="ECO:0000256" key="1">
    <source>
        <dbReference type="ARBA" id="ARBA00023015"/>
    </source>
</evidence>
<dbReference type="PROSITE" id="PS50932">
    <property type="entry name" value="HTH_LACI_2"/>
    <property type="match status" value="1"/>
</dbReference>
<name>A0ABX1R6Q5_9ALTE</name>
<accession>A0ABX1R6Q5</accession>
<gene>
    <name evidence="5" type="ORF">HCJ96_15795</name>
</gene>
<reference evidence="5 6" key="1">
    <citation type="submission" date="2020-03" db="EMBL/GenBank/DDBJ databases">
        <title>Alteromonas ponticola sp. nov., isolated from seawater.</title>
        <authorList>
            <person name="Yoon J.-H."/>
            <person name="Kim Y.-O."/>
        </authorList>
    </citation>
    <scope>NUCLEOTIDE SEQUENCE [LARGE SCALE GENOMIC DNA]</scope>
    <source>
        <strain evidence="5 6">MYP5</strain>
    </source>
</reference>
<dbReference type="PANTHER" id="PTHR30146:SF109">
    <property type="entry name" value="HTH-TYPE TRANSCRIPTIONAL REGULATOR GALS"/>
    <property type="match status" value="1"/>
</dbReference>
<proteinExistence type="predicted"/>
<dbReference type="Pfam" id="PF00356">
    <property type="entry name" value="LacI"/>
    <property type="match status" value="1"/>
</dbReference>
<keyword evidence="2" id="KW-0238">DNA-binding</keyword>
<dbReference type="EMBL" id="JAATNW010000010">
    <property type="protein sequence ID" value="NMH61493.1"/>
    <property type="molecule type" value="Genomic_DNA"/>
</dbReference>
<dbReference type="InterPro" id="IPR010982">
    <property type="entry name" value="Lambda_DNA-bd_dom_sf"/>
</dbReference>
<evidence type="ECO:0000256" key="2">
    <source>
        <dbReference type="ARBA" id="ARBA00023125"/>
    </source>
</evidence>
<evidence type="ECO:0000256" key="3">
    <source>
        <dbReference type="ARBA" id="ARBA00023163"/>
    </source>
</evidence>
<sequence>MPDTKDFAMQDIAKRAGVCKATVSRAFNTPDRVSEKTLNKVMKVVDELGYTPNRLAAGLRQGRSRNIAIMLPDITNPYFPPLVRSIEKIAQARGYSVILNDTQDNPALERAFASMLKTRQVDGVITNSQRLPFDIDIMDPLDKELPPIVNTSEFCAFDGVTKVGVDNVAIGRDATRHLLDLGHTRIAAIMGTPEILSCKQREQGFREELSKSNISLDDRLLYSGDYSSQSGVDGVRKLMQLKDRPTAIFCFGDMVAIGALHELNELGYRVPDDVSVIGVDGIALTQYSHPPLTTIAQPIQEMGQLSITLLLDMIEGNAPKQKLNILPHQLVVRRSTGPAPK</sequence>
<dbReference type="InterPro" id="IPR046335">
    <property type="entry name" value="LacI/GalR-like_sensor"/>
</dbReference>
<dbReference type="InterPro" id="IPR000843">
    <property type="entry name" value="HTH_LacI"/>
</dbReference>
<comment type="caution">
    <text evidence="5">The sequence shown here is derived from an EMBL/GenBank/DDBJ whole genome shotgun (WGS) entry which is preliminary data.</text>
</comment>
<dbReference type="CDD" id="cd01392">
    <property type="entry name" value="HTH_LacI"/>
    <property type="match status" value="1"/>
</dbReference>
<keyword evidence="1" id="KW-0805">Transcription regulation</keyword>
<dbReference type="InterPro" id="IPR028082">
    <property type="entry name" value="Peripla_BP_I"/>
</dbReference>
<dbReference type="Proteomes" id="UP000709336">
    <property type="component" value="Unassembled WGS sequence"/>
</dbReference>
<evidence type="ECO:0000313" key="6">
    <source>
        <dbReference type="Proteomes" id="UP000709336"/>
    </source>
</evidence>
<dbReference type="Gene3D" id="1.10.260.40">
    <property type="entry name" value="lambda repressor-like DNA-binding domains"/>
    <property type="match status" value="1"/>
</dbReference>
<dbReference type="Pfam" id="PF13377">
    <property type="entry name" value="Peripla_BP_3"/>
    <property type="match status" value="1"/>
</dbReference>
<organism evidence="5 6">
    <name type="scientific">Alteromonas ponticola</name>
    <dbReference type="NCBI Taxonomy" id="2720613"/>
    <lineage>
        <taxon>Bacteria</taxon>
        <taxon>Pseudomonadati</taxon>
        <taxon>Pseudomonadota</taxon>
        <taxon>Gammaproteobacteria</taxon>
        <taxon>Alteromonadales</taxon>
        <taxon>Alteromonadaceae</taxon>
        <taxon>Alteromonas/Salinimonas group</taxon>
        <taxon>Alteromonas</taxon>
    </lineage>
</organism>
<dbReference type="PANTHER" id="PTHR30146">
    <property type="entry name" value="LACI-RELATED TRANSCRIPTIONAL REPRESSOR"/>
    <property type="match status" value="1"/>
</dbReference>
<evidence type="ECO:0000313" key="5">
    <source>
        <dbReference type="EMBL" id="NMH61493.1"/>
    </source>
</evidence>
<dbReference type="RefSeq" id="WP_169212055.1">
    <property type="nucleotide sequence ID" value="NZ_JAATNW010000010.1"/>
</dbReference>
<evidence type="ECO:0000259" key="4">
    <source>
        <dbReference type="PROSITE" id="PS50932"/>
    </source>
</evidence>
<protein>
    <submittedName>
        <fullName evidence="5">LacI family transcriptional regulator</fullName>
    </submittedName>
</protein>
<keyword evidence="6" id="KW-1185">Reference proteome</keyword>
<dbReference type="CDD" id="cd06284">
    <property type="entry name" value="PBP1_LacI-like"/>
    <property type="match status" value="1"/>
</dbReference>
<dbReference type="SUPFAM" id="SSF53822">
    <property type="entry name" value="Periplasmic binding protein-like I"/>
    <property type="match status" value="1"/>
</dbReference>
<dbReference type="Gene3D" id="3.40.50.2300">
    <property type="match status" value="2"/>
</dbReference>
<dbReference type="SMART" id="SM00354">
    <property type="entry name" value="HTH_LACI"/>
    <property type="match status" value="1"/>
</dbReference>
<dbReference type="SUPFAM" id="SSF47413">
    <property type="entry name" value="lambda repressor-like DNA-binding domains"/>
    <property type="match status" value="1"/>
</dbReference>